<evidence type="ECO:0000313" key="13">
    <source>
        <dbReference type="EMBL" id="NEN75296.1"/>
    </source>
</evidence>
<evidence type="ECO:0000256" key="6">
    <source>
        <dbReference type="ARBA" id="ARBA00047334"/>
    </source>
</evidence>
<dbReference type="InterPro" id="IPR022998">
    <property type="entry name" value="ThiamineP_synth_TenI"/>
</dbReference>
<evidence type="ECO:0000256" key="8">
    <source>
        <dbReference type="ARBA" id="ARBA00047883"/>
    </source>
</evidence>
<protein>
    <recommendedName>
        <fullName evidence="9">Thiamine-phosphate synthase</fullName>
        <shortName evidence="9">TP synthase</shortName>
        <shortName evidence="9">TPS</shortName>
        <ecNumber evidence="9">2.5.1.3</ecNumber>
    </recommendedName>
    <alternativeName>
        <fullName evidence="9">Thiamine-phosphate pyrophosphorylase</fullName>
        <shortName evidence="9">TMP pyrophosphorylase</shortName>
        <shortName evidence="9">TMP-PPase</shortName>
    </alternativeName>
</protein>
<dbReference type="InterPro" id="IPR013785">
    <property type="entry name" value="Aldolase_TIM"/>
</dbReference>
<dbReference type="Pfam" id="PF02581">
    <property type="entry name" value="TMP-TENI"/>
    <property type="match status" value="1"/>
</dbReference>
<dbReference type="AlphaFoldDB" id="A0A6L9Y4X2"/>
<evidence type="ECO:0000256" key="1">
    <source>
        <dbReference type="ARBA" id="ARBA00005165"/>
    </source>
</evidence>
<comment type="cofactor">
    <cofactor evidence="9">
        <name>Mg(2+)</name>
        <dbReference type="ChEBI" id="CHEBI:18420"/>
    </cofactor>
    <text evidence="9">Binds 1 Mg(2+) ion per subunit.</text>
</comment>
<dbReference type="Proteomes" id="UP000477651">
    <property type="component" value="Unassembled WGS sequence"/>
</dbReference>
<keyword evidence="2 9" id="KW-0808">Transferase</keyword>
<evidence type="ECO:0000256" key="10">
    <source>
        <dbReference type="RuleBase" id="RU003826"/>
    </source>
</evidence>
<dbReference type="SUPFAM" id="SSF51391">
    <property type="entry name" value="Thiamin phosphate synthase"/>
    <property type="match status" value="1"/>
</dbReference>
<dbReference type="RefSeq" id="WP_163763995.1">
    <property type="nucleotide sequence ID" value="NZ_JAAGYR010000004.1"/>
</dbReference>
<dbReference type="HAMAP" id="MF_00097">
    <property type="entry name" value="TMP_synthase"/>
    <property type="match status" value="1"/>
</dbReference>
<accession>A0A6L9Y4X2</accession>
<dbReference type="InterPro" id="IPR036206">
    <property type="entry name" value="ThiamineP_synth_sf"/>
</dbReference>
<dbReference type="EC" id="2.5.1.3" evidence="9"/>
<evidence type="ECO:0000256" key="7">
    <source>
        <dbReference type="ARBA" id="ARBA00047851"/>
    </source>
</evidence>
<comment type="caution">
    <text evidence="13">The sequence shown here is derived from an EMBL/GenBank/DDBJ whole genome shotgun (WGS) entry which is preliminary data.</text>
</comment>
<keyword evidence="4 9" id="KW-0460">Magnesium</keyword>
<feature type="binding site" evidence="9">
    <location>
        <position position="171"/>
    </location>
    <ligand>
        <name>2-[(2R,5Z)-2-carboxy-4-methylthiazol-5(2H)-ylidene]ethyl phosphate</name>
        <dbReference type="ChEBI" id="CHEBI:62899"/>
    </ligand>
</feature>
<evidence type="ECO:0000256" key="9">
    <source>
        <dbReference type="HAMAP-Rule" id="MF_00097"/>
    </source>
</evidence>
<dbReference type="UniPathway" id="UPA00060">
    <property type="reaction ID" value="UER00141"/>
</dbReference>
<dbReference type="GO" id="GO:0000287">
    <property type="term" value="F:magnesium ion binding"/>
    <property type="evidence" value="ECO:0007669"/>
    <property type="project" value="UniProtKB-UniRule"/>
</dbReference>
<feature type="binding site" evidence="9">
    <location>
        <begin position="191"/>
        <end position="192"/>
    </location>
    <ligand>
        <name>2-[(2R,5Z)-2-carboxy-4-methylthiazol-5(2H)-ylidene]ethyl phosphate</name>
        <dbReference type="ChEBI" id="CHEBI:62899"/>
    </ligand>
</feature>
<evidence type="ECO:0000313" key="14">
    <source>
        <dbReference type="Proteomes" id="UP000477651"/>
    </source>
</evidence>
<keyword evidence="5 9" id="KW-0784">Thiamine biosynthesis</keyword>
<dbReference type="GO" id="GO:0005737">
    <property type="term" value="C:cytoplasm"/>
    <property type="evidence" value="ECO:0007669"/>
    <property type="project" value="TreeGrafter"/>
</dbReference>
<gene>
    <name evidence="9" type="primary">thiE</name>
    <name evidence="13" type="ORF">F9B74_03005</name>
</gene>
<comment type="catalytic activity">
    <reaction evidence="6 9 10">
        <text>4-methyl-5-(2-phosphooxyethyl)-thiazole + 4-amino-2-methyl-5-(diphosphooxymethyl)pyrimidine + H(+) = thiamine phosphate + diphosphate</text>
        <dbReference type="Rhea" id="RHEA:22328"/>
        <dbReference type="ChEBI" id="CHEBI:15378"/>
        <dbReference type="ChEBI" id="CHEBI:33019"/>
        <dbReference type="ChEBI" id="CHEBI:37575"/>
        <dbReference type="ChEBI" id="CHEBI:57841"/>
        <dbReference type="ChEBI" id="CHEBI:58296"/>
        <dbReference type="EC" id="2.5.1.3"/>
    </reaction>
</comment>
<organism evidence="13 14">
    <name type="scientific">Pelistega ratti</name>
    <dbReference type="NCBI Taxonomy" id="2652177"/>
    <lineage>
        <taxon>Bacteria</taxon>
        <taxon>Pseudomonadati</taxon>
        <taxon>Pseudomonadota</taxon>
        <taxon>Betaproteobacteria</taxon>
        <taxon>Burkholderiales</taxon>
        <taxon>Alcaligenaceae</taxon>
        <taxon>Pelistega</taxon>
    </lineage>
</organism>
<evidence type="ECO:0000256" key="4">
    <source>
        <dbReference type="ARBA" id="ARBA00022842"/>
    </source>
</evidence>
<proteinExistence type="inferred from homology"/>
<sequence length="217" mass="23594">MHTLFPSGLYGITPEWTDFPRLLKAIEQVCLAGIPTLQWRRKGIPFEQACEQAAQVLTLCQNSGTLLVINDDWKLALHIGAPAVHIGKDDGNILHIQKTLTQTQKSLLIGVSCYNQLSLAQQAIQQGADYVAFGAVFPSSVKPNAVTAPLDLFSQIKTVVSNPPPVIGIGGITLQNAHQVIQAGADSIAVISGLFEQDDIRQTCQDFIQLFKQNNHD</sequence>
<feature type="binding site" evidence="9">
    <location>
        <position position="71"/>
    </location>
    <ligand>
        <name>Mg(2+)</name>
        <dbReference type="ChEBI" id="CHEBI:18420"/>
    </ligand>
</feature>
<dbReference type="PANTHER" id="PTHR20857:SF15">
    <property type="entry name" value="THIAMINE-PHOSPHATE SYNTHASE"/>
    <property type="match status" value="1"/>
</dbReference>
<dbReference type="PANTHER" id="PTHR20857">
    <property type="entry name" value="THIAMINE-PHOSPHATE PYROPHOSPHORYLASE"/>
    <property type="match status" value="1"/>
</dbReference>
<feature type="binding site" evidence="9">
    <location>
        <position position="142"/>
    </location>
    <ligand>
        <name>4-amino-2-methyl-5-(diphosphooxymethyl)pyrimidine</name>
        <dbReference type="ChEBI" id="CHEBI:57841"/>
    </ligand>
</feature>
<dbReference type="CDD" id="cd00564">
    <property type="entry name" value="TMP_TenI"/>
    <property type="match status" value="1"/>
</dbReference>
<dbReference type="Gene3D" id="3.20.20.70">
    <property type="entry name" value="Aldolase class I"/>
    <property type="match status" value="1"/>
</dbReference>
<evidence type="ECO:0000259" key="12">
    <source>
        <dbReference type="Pfam" id="PF02581"/>
    </source>
</evidence>
<comment type="catalytic activity">
    <reaction evidence="7 9 10">
        <text>2-(2-carboxy-4-methylthiazol-5-yl)ethyl phosphate + 4-amino-2-methyl-5-(diphosphooxymethyl)pyrimidine + 2 H(+) = thiamine phosphate + CO2 + diphosphate</text>
        <dbReference type="Rhea" id="RHEA:47848"/>
        <dbReference type="ChEBI" id="CHEBI:15378"/>
        <dbReference type="ChEBI" id="CHEBI:16526"/>
        <dbReference type="ChEBI" id="CHEBI:33019"/>
        <dbReference type="ChEBI" id="CHEBI:37575"/>
        <dbReference type="ChEBI" id="CHEBI:57841"/>
        <dbReference type="ChEBI" id="CHEBI:62890"/>
        <dbReference type="EC" id="2.5.1.3"/>
    </reaction>
</comment>
<dbReference type="GO" id="GO:0004789">
    <property type="term" value="F:thiamine-phosphate diphosphorylase activity"/>
    <property type="evidence" value="ECO:0007669"/>
    <property type="project" value="UniProtKB-UniRule"/>
</dbReference>
<reference evidence="13 14" key="1">
    <citation type="submission" date="2020-02" db="EMBL/GenBank/DDBJ databases">
        <title>Pelistega sp. NLN82 were isolated from wild rodents of the Hainan Island.</title>
        <authorList>
            <person name="Niu N."/>
            <person name="Zhou J."/>
        </authorList>
    </citation>
    <scope>NUCLEOTIDE SEQUENCE [LARGE SCALE GENOMIC DNA]</scope>
    <source>
        <strain evidence="13 14">NLN82</strain>
    </source>
</reference>
<evidence type="ECO:0000256" key="2">
    <source>
        <dbReference type="ARBA" id="ARBA00022679"/>
    </source>
</evidence>
<evidence type="ECO:0000256" key="5">
    <source>
        <dbReference type="ARBA" id="ARBA00022977"/>
    </source>
</evidence>
<feature type="binding site" evidence="9">
    <location>
        <position position="90"/>
    </location>
    <ligand>
        <name>Mg(2+)</name>
        <dbReference type="ChEBI" id="CHEBI:18420"/>
    </ligand>
</feature>
<dbReference type="InterPro" id="IPR034291">
    <property type="entry name" value="TMP_synthase"/>
</dbReference>
<evidence type="ECO:0000256" key="11">
    <source>
        <dbReference type="RuleBase" id="RU004253"/>
    </source>
</evidence>
<keyword evidence="3 9" id="KW-0479">Metal-binding</keyword>
<comment type="caution">
    <text evidence="9">Lacks conserved residue(s) required for the propagation of feature annotation.</text>
</comment>
<comment type="similarity">
    <text evidence="9 10">Belongs to the thiamine-phosphate synthase family.</text>
</comment>
<dbReference type="GO" id="GO:0009229">
    <property type="term" value="P:thiamine diphosphate biosynthetic process"/>
    <property type="evidence" value="ECO:0007669"/>
    <property type="project" value="UniProtKB-UniRule"/>
</dbReference>
<dbReference type="EMBL" id="JAAGYR010000004">
    <property type="protein sequence ID" value="NEN75296.1"/>
    <property type="molecule type" value="Genomic_DNA"/>
</dbReference>
<name>A0A6L9Y4X2_9BURK</name>
<evidence type="ECO:0000256" key="3">
    <source>
        <dbReference type="ARBA" id="ARBA00022723"/>
    </source>
</evidence>
<feature type="domain" description="Thiamine phosphate synthase/TenI" evidence="12">
    <location>
        <begin position="9"/>
        <end position="194"/>
    </location>
</feature>
<comment type="pathway">
    <text evidence="1 9 11">Cofactor biosynthesis; thiamine diphosphate biosynthesis; thiamine phosphate from 4-amino-2-methyl-5-diphosphomethylpyrimidine and 4-methyl-5-(2-phosphoethyl)-thiazole: step 1/1.</text>
</comment>
<feature type="binding site" evidence="9">
    <location>
        <position position="112"/>
    </location>
    <ligand>
        <name>4-amino-2-methyl-5-(diphosphooxymethyl)pyrimidine</name>
        <dbReference type="ChEBI" id="CHEBI:57841"/>
    </ligand>
</feature>
<dbReference type="GO" id="GO:0009228">
    <property type="term" value="P:thiamine biosynthetic process"/>
    <property type="evidence" value="ECO:0007669"/>
    <property type="project" value="UniProtKB-KW"/>
</dbReference>
<feature type="binding site" evidence="9">
    <location>
        <position position="70"/>
    </location>
    <ligand>
        <name>4-amino-2-methyl-5-(diphosphooxymethyl)pyrimidine</name>
        <dbReference type="ChEBI" id="CHEBI:57841"/>
    </ligand>
</feature>
<feature type="binding site" evidence="9">
    <location>
        <begin position="38"/>
        <end position="42"/>
    </location>
    <ligand>
        <name>4-amino-2-methyl-5-(diphosphooxymethyl)pyrimidine</name>
        <dbReference type="ChEBI" id="CHEBI:57841"/>
    </ligand>
</feature>
<dbReference type="NCBIfam" id="TIGR00693">
    <property type="entry name" value="thiE"/>
    <property type="match status" value="1"/>
</dbReference>
<keyword evidence="14" id="KW-1185">Reference proteome</keyword>
<comment type="function">
    <text evidence="9">Condenses 4-methyl-5-(beta-hydroxyethyl)thiazole monophosphate (THZ-P) and 2-methyl-4-amino-5-hydroxymethyl pyrimidine pyrophosphate (HMP-PP) to form thiamine monophosphate (TMP).</text>
</comment>
<comment type="catalytic activity">
    <reaction evidence="8 9 10">
        <text>2-[(2R,5Z)-2-carboxy-4-methylthiazol-5(2H)-ylidene]ethyl phosphate + 4-amino-2-methyl-5-(diphosphooxymethyl)pyrimidine + 2 H(+) = thiamine phosphate + CO2 + diphosphate</text>
        <dbReference type="Rhea" id="RHEA:47844"/>
        <dbReference type="ChEBI" id="CHEBI:15378"/>
        <dbReference type="ChEBI" id="CHEBI:16526"/>
        <dbReference type="ChEBI" id="CHEBI:33019"/>
        <dbReference type="ChEBI" id="CHEBI:37575"/>
        <dbReference type="ChEBI" id="CHEBI:57841"/>
        <dbReference type="ChEBI" id="CHEBI:62899"/>
        <dbReference type="EC" id="2.5.1.3"/>
    </reaction>
</comment>